<dbReference type="GO" id="GO:0016460">
    <property type="term" value="C:myosin II complex"/>
    <property type="evidence" value="ECO:0007669"/>
    <property type="project" value="TreeGrafter"/>
</dbReference>
<evidence type="ECO:0000313" key="6">
    <source>
        <dbReference type="Proteomes" id="UP000250140"/>
    </source>
</evidence>
<evidence type="ECO:0000256" key="1">
    <source>
        <dbReference type="ARBA" id="ARBA00020786"/>
    </source>
</evidence>
<dbReference type="FunFam" id="1.10.238.10:FF:000527">
    <property type="entry name" value="Calmodulin-3"/>
    <property type="match status" value="1"/>
</dbReference>
<gene>
    <name evidence="5" type="ORF">AOQ84DRAFT_314771</name>
</gene>
<feature type="domain" description="EF-hand" evidence="4">
    <location>
        <begin position="44"/>
        <end position="66"/>
    </location>
</feature>
<dbReference type="PROSITE" id="PS00018">
    <property type="entry name" value="EF_HAND_1"/>
    <property type="match status" value="1"/>
</dbReference>
<evidence type="ECO:0000313" key="5">
    <source>
        <dbReference type="EMBL" id="OCL10874.1"/>
    </source>
</evidence>
<feature type="non-terminal residue" evidence="5">
    <location>
        <position position="1"/>
    </location>
</feature>
<protein>
    <recommendedName>
        <fullName evidence="1">Calmodulin</fullName>
    </recommendedName>
</protein>
<accession>A0A8E2JV93</accession>
<dbReference type="AlphaFoldDB" id="A0A8E2JV93"/>
<dbReference type="Proteomes" id="UP000250140">
    <property type="component" value="Unassembled WGS sequence"/>
</dbReference>
<dbReference type="Gene3D" id="1.10.238.10">
    <property type="entry name" value="EF-hand"/>
    <property type="match status" value="1"/>
</dbReference>
<dbReference type="PROSITE" id="PS50222">
    <property type="entry name" value="EF_HAND_2"/>
    <property type="match status" value="2"/>
</dbReference>
<dbReference type="OrthoDB" id="26525at2759"/>
<evidence type="ECO:0000256" key="2">
    <source>
        <dbReference type="ARBA" id="ARBA00022737"/>
    </source>
</evidence>
<proteinExistence type="predicted"/>
<dbReference type="InterPro" id="IPR011992">
    <property type="entry name" value="EF-hand-dom_pair"/>
</dbReference>
<dbReference type="SUPFAM" id="SSF47473">
    <property type="entry name" value="EF-hand"/>
    <property type="match status" value="1"/>
</dbReference>
<evidence type="ECO:0000256" key="3">
    <source>
        <dbReference type="ARBA" id="ARBA00022837"/>
    </source>
</evidence>
<evidence type="ECO:0000259" key="4">
    <source>
        <dbReference type="PROSITE" id="PS50222"/>
    </source>
</evidence>
<dbReference type="SMART" id="SM00054">
    <property type="entry name" value="EFh"/>
    <property type="match status" value="1"/>
</dbReference>
<organism evidence="5 6">
    <name type="scientific">Glonium stellatum</name>
    <dbReference type="NCBI Taxonomy" id="574774"/>
    <lineage>
        <taxon>Eukaryota</taxon>
        <taxon>Fungi</taxon>
        <taxon>Dikarya</taxon>
        <taxon>Ascomycota</taxon>
        <taxon>Pezizomycotina</taxon>
        <taxon>Dothideomycetes</taxon>
        <taxon>Pleosporomycetidae</taxon>
        <taxon>Gloniales</taxon>
        <taxon>Gloniaceae</taxon>
        <taxon>Glonium</taxon>
    </lineage>
</organism>
<dbReference type="EMBL" id="KV749144">
    <property type="protein sequence ID" value="OCL10874.1"/>
    <property type="molecule type" value="Genomic_DNA"/>
</dbReference>
<dbReference type="PANTHER" id="PTHR23048">
    <property type="entry name" value="MYOSIN LIGHT CHAIN 1, 3"/>
    <property type="match status" value="1"/>
</dbReference>
<reference evidence="5 6" key="1">
    <citation type="journal article" date="2016" name="Nat. Commun.">
        <title>Ectomycorrhizal ecology is imprinted in the genome of the dominant symbiotic fungus Cenococcum geophilum.</title>
        <authorList>
            <consortium name="DOE Joint Genome Institute"/>
            <person name="Peter M."/>
            <person name="Kohler A."/>
            <person name="Ohm R.A."/>
            <person name="Kuo A."/>
            <person name="Krutzmann J."/>
            <person name="Morin E."/>
            <person name="Arend M."/>
            <person name="Barry K.W."/>
            <person name="Binder M."/>
            <person name="Choi C."/>
            <person name="Clum A."/>
            <person name="Copeland A."/>
            <person name="Grisel N."/>
            <person name="Haridas S."/>
            <person name="Kipfer T."/>
            <person name="LaButti K."/>
            <person name="Lindquist E."/>
            <person name="Lipzen A."/>
            <person name="Maire R."/>
            <person name="Meier B."/>
            <person name="Mihaltcheva S."/>
            <person name="Molinier V."/>
            <person name="Murat C."/>
            <person name="Poggeler S."/>
            <person name="Quandt C.A."/>
            <person name="Sperisen C."/>
            <person name="Tritt A."/>
            <person name="Tisserant E."/>
            <person name="Crous P.W."/>
            <person name="Henrissat B."/>
            <person name="Nehls U."/>
            <person name="Egli S."/>
            <person name="Spatafora J.W."/>
            <person name="Grigoriev I.V."/>
            <person name="Martin F.M."/>
        </authorList>
    </citation>
    <scope>NUCLEOTIDE SEQUENCE [LARGE SCALE GENOMIC DNA]</scope>
    <source>
        <strain evidence="5 6">CBS 207.34</strain>
    </source>
</reference>
<feature type="domain" description="EF-hand" evidence="4">
    <location>
        <begin position="8"/>
        <end position="43"/>
    </location>
</feature>
<dbReference type="Pfam" id="PF13499">
    <property type="entry name" value="EF-hand_7"/>
    <property type="match status" value="1"/>
</dbReference>
<dbReference type="InterPro" id="IPR050230">
    <property type="entry name" value="CALM/Myosin/TropC-like"/>
</dbReference>
<keyword evidence="3" id="KW-0106">Calcium</keyword>
<keyword evidence="6" id="KW-1185">Reference proteome</keyword>
<dbReference type="GO" id="GO:0005509">
    <property type="term" value="F:calcium ion binding"/>
    <property type="evidence" value="ECO:0007669"/>
    <property type="project" value="InterPro"/>
</dbReference>
<dbReference type="InterPro" id="IPR002048">
    <property type="entry name" value="EF_hand_dom"/>
</dbReference>
<dbReference type="CDD" id="cd00051">
    <property type="entry name" value="EFh"/>
    <property type="match status" value="1"/>
</dbReference>
<dbReference type="PANTHER" id="PTHR23048:SF0">
    <property type="entry name" value="CALMODULIN LIKE 3"/>
    <property type="match status" value="1"/>
</dbReference>
<dbReference type="InterPro" id="IPR018247">
    <property type="entry name" value="EF_Hand_1_Ca_BS"/>
</dbReference>
<name>A0A8E2JV93_9PEZI</name>
<keyword evidence="2" id="KW-0677">Repeat</keyword>
<sequence>MTETLTDEQISEYRQAFAAFDKDGNGEITSEELGEMMRSLGLEPSDTELQDIINEVDLDSTGSIDF</sequence>